<name>A0A8C4XBM7_ERPCA</name>
<dbReference type="RefSeq" id="XP_028671868.1">
    <property type="nucleotide sequence ID" value="XM_028816035.2"/>
</dbReference>
<reference evidence="3" key="1">
    <citation type="submission" date="2021-06" db="EMBL/GenBank/DDBJ databases">
        <authorList>
            <consortium name="Wellcome Sanger Institute Data Sharing"/>
        </authorList>
    </citation>
    <scope>NUCLEOTIDE SEQUENCE [LARGE SCALE GENOMIC DNA]</scope>
</reference>
<proteinExistence type="predicted"/>
<accession>A0A8C4XBM7</accession>
<evidence type="ECO:0000313" key="3">
    <source>
        <dbReference type="Ensembl" id="ENSECRP00000019050.1"/>
    </source>
</evidence>
<evidence type="ECO:0000313" key="4">
    <source>
        <dbReference type="Proteomes" id="UP000694620"/>
    </source>
</evidence>
<dbReference type="GO" id="GO:0006974">
    <property type="term" value="P:DNA damage response"/>
    <property type="evidence" value="ECO:0007669"/>
    <property type="project" value="UniProtKB-ARBA"/>
</dbReference>
<dbReference type="PANTHER" id="PTHR23099:SF0">
    <property type="entry name" value="GERM CELL NUCLEAR ACIDIC PROTEIN"/>
    <property type="match status" value="1"/>
</dbReference>
<dbReference type="AlphaFoldDB" id="A0A8C4XBM7"/>
<organism evidence="3 4">
    <name type="scientific">Erpetoichthys calabaricus</name>
    <name type="common">Rope fish</name>
    <name type="synonym">Calamoichthys calabaricus</name>
    <dbReference type="NCBI Taxonomy" id="27687"/>
    <lineage>
        <taxon>Eukaryota</taxon>
        <taxon>Metazoa</taxon>
        <taxon>Chordata</taxon>
        <taxon>Craniata</taxon>
        <taxon>Vertebrata</taxon>
        <taxon>Euteleostomi</taxon>
        <taxon>Actinopterygii</taxon>
        <taxon>Polypteriformes</taxon>
        <taxon>Polypteridae</taxon>
        <taxon>Erpetoichthys</taxon>
    </lineage>
</organism>
<gene>
    <name evidence="3" type="primary">gcna</name>
</gene>
<feature type="region of interest" description="Disordered" evidence="1">
    <location>
        <begin position="192"/>
        <end position="225"/>
    </location>
</feature>
<dbReference type="Proteomes" id="UP000694620">
    <property type="component" value="Chromosome 12"/>
</dbReference>
<evidence type="ECO:0000256" key="1">
    <source>
        <dbReference type="SAM" id="MobiDB-lite"/>
    </source>
</evidence>
<reference evidence="3" key="3">
    <citation type="submission" date="2025-09" db="UniProtKB">
        <authorList>
            <consortium name="Ensembl"/>
        </authorList>
    </citation>
    <scope>IDENTIFICATION</scope>
</reference>
<dbReference type="RefSeq" id="XP_028671867.1">
    <property type="nucleotide sequence ID" value="XM_028816034.2"/>
</dbReference>
<feature type="region of interest" description="Disordered" evidence="1">
    <location>
        <begin position="339"/>
        <end position="392"/>
    </location>
</feature>
<keyword evidence="4" id="KW-1185">Reference proteome</keyword>
<feature type="compositionally biased region" description="Polar residues" evidence="1">
    <location>
        <begin position="339"/>
        <end position="348"/>
    </location>
</feature>
<feature type="compositionally biased region" description="Polar residues" evidence="1">
    <location>
        <begin position="242"/>
        <end position="264"/>
    </location>
</feature>
<dbReference type="GO" id="GO:0005634">
    <property type="term" value="C:nucleus"/>
    <property type="evidence" value="ECO:0007669"/>
    <property type="project" value="TreeGrafter"/>
</dbReference>
<evidence type="ECO:0000259" key="2">
    <source>
        <dbReference type="SMART" id="SM00731"/>
    </source>
</evidence>
<sequence length="659" mass="74565">MDDTTRSQFSRIAEQLGWTHRGDLDKTETELLKSIGKGKPPALLGSDYLVDIENQPRKWKPSDSERVCSTAKSNADLPDSDVFKGFHQLKIELHSSDDEEFEQFVFTKTEQKASRNKPHHKCQSEKEEDPRIAVISSESDENFEDFLRQVKTPKNKSAPLMECNSAKSLKDFIVNSSSDEDFVLTKKNFASGKKGLRSTPASQMRSKEKPESFSSPVFLDSSDSEDDGIIIKSTWRSRHSKIQSNSRTSSFKDSLNFKTSTSPTEKLPLGDVNSGLVKGKALSSNEVTKDWKDLLQKENKCESASVHYGKKFFHATDSSGNSEEEMASLMERIRQKNQGFRCSSTVAKTPSKDEILKDKNRKPEGYPKTKKPNKISTPISAPPSTEFSSSQTPVHLTVRKFGISQSEKKPSRDRGVKCSIPGCFLQDLSDSSFDYTKNFKKKREELTKSLFVLYNSSIFQNKLPENMEVTWNKKMTKTSGYCVTGQRKGTDGQRYARIELSDKVCDSAERLRDTLVHEMCHAATWLINGVRDGHGTLWKLYAKKSTLAHPELPMVTRCHTYEINYKYQYQCTRCKHTIGRHSKSLDTQRFVCAFCQGKLILMNPSNKKQSSNEGKLTPFAAFVKENYKTAKNELSGMQHGDIMRKLSADFALKARVSES</sequence>
<dbReference type="InterPro" id="IPR006640">
    <property type="entry name" value="SprT-like_domain"/>
</dbReference>
<dbReference type="RefSeq" id="XP_051790777.1">
    <property type="nucleotide sequence ID" value="XM_051934817.1"/>
</dbReference>
<dbReference type="CTD" id="93953"/>
<feature type="compositionally biased region" description="Basic and acidic residues" evidence="1">
    <location>
        <begin position="350"/>
        <end position="367"/>
    </location>
</feature>
<dbReference type="PANTHER" id="PTHR23099">
    <property type="entry name" value="TRANSCRIPTIONAL REGULATOR"/>
    <property type="match status" value="1"/>
</dbReference>
<dbReference type="SMART" id="SM00731">
    <property type="entry name" value="SprT"/>
    <property type="match status" value="1"/>
</dbReference>
<dbReference type="InterPro" id="IPR035240">
    <property type="entry name" value="SprT_Zn_ribbon"/>
</dbReference>
<dbReference type="Pfam" id="PF17283">
    <property type="entry name" value="Zn_ribbon_SprT"/>
    <property type="match status" value="1"/>
</dbReference>
<feature type="compositionally biased region" description="Basic and acidic residues" evidence="1">
    <location>
        <begin position="122"/>
        <end position="131"/>
    </location>
</feature>
<feature type="domain" description="SprT-like" evidence="2">
    <location>
        <begin position="444"/>
        <end position="602"/>
    </location>
</feature>
<reference evidence="3" key="2">
    <citation type="submission" date="2025-08" db="UniProtKB">
        <authorList>
            <consortium name="Ensembl"/>
        </authorList>
    </citation>
    <scope>IDENTIFICATION</scope>
</reference>
<dbReference type="Pfam" id="PF10263">
    <property type="entry name" value="SprT-like"/>
    <property type="match status" value="1"/>
</dbReference>
<dbReference type="Ensembl" id="ENSECRT00000019441.1">
    <property type="protein sequence ID" value="ENSECRP00000019050.1"/>
    <property type="gene ID" value="ENSECRG00000012738.1"/>
</dbReference>
<dbReference type="GeneID" id="114662524"/>
<dbReference type="GeneTree" id="ENSGT00440000040163"/>
<feature type="region of interest" description="Disordered" evidence="1">
    <location>
        <begin position="109"/>
        <end position="140"/>
    </location>
</feature>
<protein>
    <submittedName>
        <fullName evidence="3">Germ cell nuclear acidic peptidase</fullName>
    </submittedName>
</protein>
<feature type="compositionally biased region" description="Polar residues" evidence="1">
    <location>
        <begin position="374"/>
        <end position="392"/>
    </location>
</feature>
<feature type="region of interest" description="Disordered" evidence="1">
    <location>
        <begin position="237"/>
        <end position="273"/>
    </location>
</feature>